<gene>
    <name evidence="2" type="ORF">EV148_104122</name>
</gene>
<feature type="region of interest" description="Disordered" evidence="1">
    <location>
        <begin position="1"/>
        <end position="83"/>
    </location>
</feature>
<organism evidence="2 3">
    <name type="scientific">Dokdonella fugitiva</name>
    <dbReference type="NCBI Taxonomy" id="328517"/>
    <lineage>
        <taxon>Bacteria</taxon>
        <taxon>Pseudomonadati</taxon>
        <taxon>Pseudomonadota</taxon>
        <taxon>Gammaproteobacteria</taxon>
        <taxon>Lysobacterales</taxon>
        <taxon>Rhodanobacteraceae</taxon>
        <taxon>Dokdonella</taxon>
    </lineage>
</organism>
<sequence length="83" mass="9507">MGDEKIQGEGDYESARRYRQETERFVKEHTRDGETIRGNADEATDELTPAEREGLSHARDGDERDAEVMRELDDRPPTDQGGR</sequence>
<evidence type="ECO:0000256" key="1">
    <source>
        <dbReference type="SAM" id="MobiDB-lite"/>
    </source>
</evidence>
<keyword evidence="3" id="KW-1185">Reference proteome</keyword>
<dbReference type="Proteomes" id="UP000294862">
    <property type="component" value="Unassembled WGS sequence"/>
</dbReference>
<feature type="compositionally biased region" description="Basic and acidic residues" evidence="1">
    <location>
        <begin position="49"/>
        <end position="83"/>
    </location>
</feature>
<reference evidence="2 3" key="1">
    <citation type="journal article" date="2015" name="Stand. Genomic Sci.">
        <title>Genomic Encyclopedia of Bacterial and Archaeal Type Strains, Phase III: the genomes of soil and plant-associated and newly described type strains.</title>
        <authorList>
            <person name="Whitman W.B."/>
            <person name="Woyke T."/>
            <person name="Klenk H.P."/>
            <person name="Zhou Y."/>
            <person name="Lilburn T.G."/>
            <person name="Beck B.J."/>
            <person name="De Vos P."/>
            <person name="Vandamme P."/>
            <person name="Eisen J.A."/>
            <person name="Garrity G."/>
            <person name="Hugenholtz P."/>
            <person name="Kyrpides N.C."/>
        </authorList>
    </citation>
    <scope>NUCLEOTIDE SEQUENCE [LARGE SCALE GENOMIC DNA]</scope>
    <source>
        <strain evidence="2 3">A3</strain>
    </source>
</reference>
<dbReference type="EMBL" id="SLWQ01000004">
    <property type="protein sequence ID" value="TCO40761.1"/>
    <property type="molecule type" value="Genomic_DNA"/>
</dbReference>
<evidence type="ECO:0000313" key="2">
    <source>
        <dbReference type="EMBL" id="TCO40761.1"/>
    </source>
</evidence>
<dbReference type="AlphaFoldDB" id="A0A4R2I8P5"/>
<feature type="compositionally biased region" description="Basic and acidic residues" evidence="1">
    <location>
        <begin position="1"/>
        <end position="35"/>
    </location>
</feature>
<accession>A0A4R2I8P5</accession>
<name>A0A4R2I8P5_9GAMM</name>
<proteinExistence type="predicted"/>
<comment type="caution">
    <text evidence="2">The sequence shown here is derived from an EMBL/GenBank/DDBJ whole genome shotgun (WGS) entry which is preliminary data.</text>
</comment>
<evidence type="ECO:0000313" key="3">
    <source>
        <dbReference type="Proteomes" id="UP000294862"/>
    </source>
</evidence>
<protein>
    <submittedName>
        <fullName evidence="2">Uncharacterized protein</fullName>
    </submittedName>
</protein>
<dbReference type="RefSeq" id="WP_131997036.1">
    <property type="nucleotide sequence ID" value="NZ_JACGXM010000003.1"/>
</dbReference>